<evidence type="ECO:0000313" key="2">
    <source>
        <dbReference type="Proteomes" id="UP001154312"/>
    </source>
</evidence>
<dbReference type="AlphaFoldDB" id="A0A9X4JTY1"/>
<organism evidence="1 2">
    <name type="scientific">Pelotomaculum isophthalicicum JI</name>
    <dbReference type="NCBI Taxonomy" id="947010"/>
    <lineage>
        <taxon>Bacteria</taxon>
        <taxon>Bacillati</taxon>
        <taxon>Bacillota</taxon>
        <taxon>Clostridia</taxon>
        <taxon>Eubacteriales</taxon>
        <taxon>Desulfotomaculaceae</taxon>
        <taxon>Pelotomaculum</taxon>
    </lineage>
</organism>
<accession>A0A9X4JTY1</accession>
<protein>
    <submittedName>
        <fullName evidence="1">Uncharacterized protein</fullName>
    </submittedName>
</protein>
<reference evidence="1" key="1">
    <citation type="submission" date="2022-02" db="EMBL/GenBank/DDBJ databases">
        <authorList>
            <person name="Leng L."/>
        </authorList>
    </citation>
    <scope>NUCLEOTIDE SEQUENCE</scope>
    <source>
        <strain evidence="1">JI</strain>
    </source>
</reference>
<proteinExistence type="predicted"/>
<gene>
    <name evidence="1" type="ORF">L7E55_14255</name>
</gene>
<sequence>MKLTERDIKTLEFLAKWRFCTVEQLQKAGIFRSSSKKCGSRLSILRANGFIKSSRLNSGKLFYILTPKGGEAIDLIASWHSARYRFAISTVVNQLVLTDFALYMKIEYLPREKALERFLEASYGELLKVSRLSDTYYMKDGLLHVLVVDNQLSMKYFAERVKAYSNLPAEMRESIKIVFLVFSEAKKIQVKKLSSGSRVKVNVLKASWKY</sequence>
<dbReference type="Proteomes" id="UP001154312">
    <property type="component" value="Unassembled WGS sequence"/>
</dbReference>
<keyword evidence="2" id="KW-1185">Reference proteome</keyword>
<dbReference type="RefSeq" id="WP_277444974.1">
    <property type="nucleotide sequence ID" value="NZ_JAKOAV010000032.1"/>
</dbReference>
<dbReference type="EMBL" id="JAKOAV010000032">
    <property type="protein sequence ID" value="MDF9409504.1"/>
    <property type="molecule type" value="Genomic_DNA"/>
</dbReference>
<evidence type="ECO:0000313" key="1">
    <source>
        <dbReference type="EMBL" id="MDF9409504.1"/>
    </source>
</evidence>
<comment type="caution">
    <text evidence="1">The sequence shown here is derived from an EMBL/GenBank/DDBJ whole genome shotgun (WGS) entry which is preliminary data.</text>
</comment>
<name>A0A9X4JTY1_9FIRM</name>